<dbReference type="NCBIfam" id="TIGR04183">
    <property type="entry name" value="Por_Secre_tail"/>
    <property type="match status" value="1"/>
</dbReference>
<feature type="chain" id="PRO_5045316516" description="Secretion system C-terminal sorting domain-containing protein" evidence="2">
    <location>
        <begin position="20"/>
        <end position="472"/>
    </location>
</feature>
<proteinExistence type="predicted"/>
<accession>A0ABP9H4C6</accession>
<name>A0ABP9H4C6_9FLAO</name>
<feature type="domain" description="Secretion system C-terminal sorting" evidence="3">
    <location>
        <begin position="397"/>
        <end position="465"/>
    </location>
</feature>
<keyword evidence="5" id="KW-1185">Reference proteome</keyword>
<evidence type="ECO:0000313" key="5">
    <source>
        <dbReference type="Proteomes" id="UP001501692"/>
    </source>
</evidence>
<evidence type="ECO:0000259" key="3">
    <source>
        <dbReference type="Pfam" id="PF18962"/>
    </source>
</evidence>
<feature type="signal peptide" evidence="2">
    <location>
        <begin position="1"/>
        <end position="19"/>
    </location>
</feature>
<dbReference type="Proteomes" id="UP001501692">
    <property type="component" value="Unassembled WGS sequence"/>
</dbReference>
<reference evidence="5" key="1">
    <citation type="journal article" date="2019" name="Int. J. Syst. Evol. Microbiol.">
        <title>The Global Catalogue of Microorganisms (GCM) 10K type strain sequencing project: providing services to taxonomists for standard genome sequencing and annotation.</title>
        <authorList>
            <consortium name="The Broad Institute Genomics Platform"/>
            <consortium name="The Broad Institute Genome Sequencing Center for Infectious Disease"/>
            <person name="Wu L."/>
            <person name="Ma J."/>
        </authorList>
    </citation>
    <scope>NUCLEOTIDE SEQUENCE [LARGE SCALE GENOMIC DNA]</scope>
    <source>
        <strain evidence="5">JCM 18287</strain>
    </source>
</reference>
<dbReference type="InterPro" id="IPR019026">
    <property type="entry name" value="Peptidase_M64_IgA"/>
</dbReference>
<organism evidence="4 5">
    <name type="scientific">Algibacter aquimarinus</name>
    <dbReference type="NCBI Taxonomy" id="1136748"/>
    <lineage>
        <taxon>Bacteria</taxon>
        <taxon>Pseudomonadati</taxon>
        <taxon>Bacteroidota</taxon>
        <taxon>Flavobacteriia</taxon>
        <taxon>Flavobacteriales</taxon>
        <taxon>Flavobacteriaceae</taxon>
        <taxon>Algibacter</taxon>
    </lineage>
</organism>
<evidence type="ECO:0000256" key="1">
    <source>
        <dbReference type="ARBA" id="ARBA00022729"/>
    </source>
</evidence>
<dbReference type="InterPro" id="IPR026444">
    <property type="entry name" value="Secre_tail"/>
</dbReference>
<keyword evidence="1 2" id="KW-0732">Signal</keyword>
<gene>
    <name evidence="4" type="ORF">GCM10023315_07760</name>
</gene>
<protein>
    <recommendedName>
        <fullName evidence="3">Secretion system C-terminal sorting domain-containing protein</fullName>
    </recommendedName>
</protein>
<dbReference type="RefSeq" id="WP_345164735.1">
    <property type="nucleotide sequence ID" value="NZ_BAABJK010000004.1"/>
</dbReference>
<comment type="caution">
    <text evidence="4">The sequence shown here is derived from an EMBL/GenBank/DDBJ whole genome shotgun (WGS) entry which is preliminary data.</text>
</comment>
<dbReference type="InterPro" id="IPR024079">
    <property type="entry name" value="MetalloPept_cat_dom_sf"/>
</dbReference>
<evidence type="ECO:0000256" key="2">
    <source>
        <dbReference type="SAM" id="SignalP"/>
    </source>
</evidence>
<dbReference type="Pfam" id="PF09471">
    <property type="entry name" value="Peptidase_M64"/>
    <property type="match status" value="1"/>
</dbReference>
<sequence>MKNLVFILILFLMTNTMLAQIFDVEAIKISGDNDKRINLIILSEGYTAAQLPQFIADANSFTSEMFSQSPFAEYSNYFNVYAIKVPSNESGADHPGSATDTSEPASPIIDVDTYFNATFDAFGFHRLLYYGINFADASSAVTKINSVLADNFPTYDQALIIVNSTVYGGSGGEFPIASRAASANEIAIHELGHSLFNLKDEYYPGDALASEAINMTQETNPSLVKWKNWLGTNGVDIYPYATSGNAANWNRPHQNCKMRYLGVPFCAVCKEGIVEKIHDLVSPINSFTPVSNALDNPSLPIDFNLTLINPIPNTLNSDWTLNGANFSNNSSNISLSDIDLVEGFNALTAVVTDNNAALLRVDNHEITHVYTVSWSINYSALSINDITSKTNTYSISMYPNPAKNLLNLKVESITESRLKIDIIALDGKKIKTKRISNYQNNQIDISNLSSGIYVTNFYANNVLISSRKLLKK</sequence>
<evidence type="ECO:0000313" key="4">
    <source>
        <dbReference type="EMBL" id="GAA4962099.1"/>
    </source>
</evidence>
<dbReference type="Pfam" id="PF18962">
    <property type="entry name" value="Por_Secre_tail"/>
    <property type="match status" value="1"/>
</dbReference>
<dbReference type="Gene3D" id="3.40.390.10">
    <property type="entry name" value="Collagenase (Catalytic Domain)"/>
    <property type="match status" value="1"/>
</dbReference>
<dbReference type="EMBL" id="BAABJK010000004">
    <property type="protein sequence ID" value="GAA4962099.1"/>
    <property type="molecule type" value="Genomic_DNA"/>
</dbReference>